<feature type="domain" description="Glycosyltransferase 2-like" evidence="1">
    <location>
        <begin position="5"/>
        <end position="190"/>
    </location>
</feature>
<protein>
    <submittedName>
        <fullName evidence="2">Glycosyltransferase family 2 protein</fullName>
    </submittedName>
</protein>
<dbReference type="CDD" id="cd04186">
    <property type="entry name" value="GT_2_like_c"/>
    <property type="match status" value="1"/>
</dbReference>
<evidence type="ECO:0000259" key="1">
    <source>
        <dbReference type="Pfam" id="PF00535"/>
    </source>
</evidence>
<dbReference type="EMBL" id="JADYTN010000014">
    <property type="protein sequence ID" value="MCF2563966.1"/>
    <property type="molecule type" value="Genomic_DNA"/>
</dbReference>
<dbReference type="RefSeq" id="WP_094464043.1">
    <property type="nucleotide sequence ID" value="NZ_JADYTN010000014.1"/>
</dbReference>
<name>A0ABS9CFU9_9BACT</name>
<evidence type="ECO:0000313" key="2">
    <source>
        <dbReference type="EMBL" id="MCF2563966.1"/>
    </source>
</evidence>
<gene>
    <name evidence="2" type="ORF">I6E12_07555</name>
</gene>
<dbReference type="Pfam" id="PF00535">
    <property type="entry name" value="Glycos_transf_2"/>
    <property type="match status" value="1"/>
</dbReference>
<accession>A0ABS9CFU9</accession>
<sequence length="302" mass="33915">MKKLSVVIVSYNARQYLGPCIRSVEQAMKGIDGEIIVVDNQSSDGTVEDLKAHFPQVQVVESGGNIGFAKANNIGIRLSHSPYVLLLNPDTVVGANTLRQTVDFMEQHPQVGAAGVQMLNADGTRAPESRRGRPTALVALYKMCGLARLFPNSHRFARYYMSWLSWSEPAEIDVISGAFAMLRRKALDQVGLLDEDFFMYGEDIDLSCRLLDAGWHNCYLPCKIVHYKGGCSDKTTVSYVRVFYKAMIIYYRKHHAQTNFCIRKLVELAIWIRALLAMIGILPSRLVRTRVKTIITPQDLLT</sequence>
<dbReference type="SUPFAM" id="SSF53448">
    <property type="entry name" value="Nucleotide-diphospho-sugar transferases"/>
    <property type="match status" value="1"/>
</dbReference>
<reference evidence="2 3" key="1">
    <citation type="submission" date="2020-12" db="EMBL/GenBank/DDBJ databases">
        <title>Whole genome sequences of gut porcine anaerobes.</title>
        <authorList>
            <person name="Kubasova T."/>
            <person name="Jahodarova E."/>
            <person name="Rychlik I."/>
        </authorList>
    </citation>
    <scope>NUCLEOTIDE SEQUENCE [LARGE SCALE GENOMIC DNA]</scope>
    <source>
        <strain evidence="2 3">An925</strain>
    </source>
</reference>
<dbReference type="InterPro" id="IPR001173">
    <property type="entry name" value="Glyco_trans_2-like"/>
</dbReference>
<comment type="caution">
    <text evidence="2">The sequence shown here is derived from an EMBL/GenBank/DDBJ whole genome shotgun (WGS) entry which is preliminary data.</text>
</comment>
<dbReference type="PANTHER" id="PTHR43179">
    <property type="entry name" value="RHAMNOSYLTRANSFERASE WBBL"/>
    <property type="match status" value="1"/>
</dbReference>
<keyword evidence="3" id="KW-1185">Reference proteome</keyword>
<dbReference type="PANTHER" id="PTHR43179:SF7">
    <property type="entry name" value="RHAMNOSYLTRANSFERASE WBBL"/>
    <property type="match status" value="1"/>
</dbReference>
<dbReference type="Proteomes" id="UP001200470">
    <property type="component" value="Unassembled WGS sequence"/>
</dbReference>
<dbReference type="InterPro" id="IPR029044">
    <property type="entry name" value="Nucleotide-diphossugar_trans"/>
</dbReference>
<dbReference type="Gene3D" id="3.90.550.10">
    <property type="entry name" value="Spore Coat Polysaccharide Biosynthesis Protein SpsA, Chain A"/>
    <property type="match status" value="1"/>
</dbReference>
<evidence type="ECO:0000313" key="3">
    <source>
        <dbReference type="Proteomes" id="UP001200470"/>
    </source>
</evidence>
<proteinExistence type="predicted"/>
<organism evidence="2 3">
    <name type="scientific">Xylanibacter brevis</name>
    <dbReference type="NCBI Taxonomy" id="83231"/>
    <lineage>
        <taxon>Bacteria</taxon>
        <taxon>Pseudomonadati</taxon>
        <taxon>Bacteroidota</taxon>
        <taxon>Bacteroidia</taxon>
        <taxon>Bacteroidales</taxon>
        <taxon>Prevotellaceae</taxon>
        <taxon>Xylanibacter</taxon>
    </lineage>
</organism>